<protein>
    <submittedName>
        <fullName evidence="1">Uncharacterized protein</fullName>
    </submittedName>
</protein>
<reference evidence="1 2" key="1">
    <citation type="journal article" date="2014" name="Genome Announc.">
        <title>Draft genome sequence of Sclerotinia borealis, a psychrophilic plant pathogenic fungus.</title>
        <authorList>
            <person name="Mardanov A.V."/>
            <person name="Beletsky A.V."/>
            <person name="Kadnikov V.V."/>
            <person name="Ignatov A.N."/>
            <person name="Ravin N.V."/>
        </authorList>
    </citation>
    <scope>NUCLEOTIDE SEQUENCE [LARGE SCALE GENOMIC DNA]</scope>
    <source>
        <strain evidence="2">F-4157</strain>
    </source>
</reference>
<evidence type="ECO:0000313" key="1">
    <source>
        <dbReference type="EMBL" id="ESZ97854.1"/>
    </source>
</evidence>
<accession>W9CTH0</accession>
<keyword evidence="2" id="KW-1185">Reference proteome</keyword>
<dbReference type="HOGENOM" id="CLU_1807333_0_0_1"/>
<gene>
    <name evidence="1" type="ORF">SBOR_1730</name>
</gene>
<name>W9CTH0_SCLBF</name>
<dbReference type="Proteomes" id="UP000019487">
    <property type="component" value="Unassembled WGS sequence"/>
</dbReference>
<dbReference type="AlphaFoldDB" id="W9CTH0"/>
<organism evidence="1 2">
    <name type="scientific">Sclerotinia borealis (strain F-4128)</name>
    <dbReference type="NCBI Taxonomy" id="1432307"/>
    <lineage>
        <taxon>Eukaryota</taxon>
        <taxon>Fungi</taxon>
        <taxon>Dikarya</taxon>
        <taxon>Ascomycota</taxon>
        <taxon>Pezizomycotina</taxon>
        <taxon>Leotiomycetes</taxon>
        <taxon>Helotiales</taxon>
        <taxon>Sclerotiniaceae</taxon>
        <taxon>Sclerotinia</taxon>
    </lineage>
</organism>
<evidence type="ECO:0000313" key="2">
    <source>
        <dbReference type="Proteomes" id="UP000019487"/>
    </source>
</evidence>
<comment type="caution">
    <text evidence="1">The sequence shown here is derived from an EMBL/GenBank/DDBJ whole genome shotgun (WGS) entry which is preliminary data.</text>
</comment>
<dbReference type="EMBL" id="AYSA01000065">
    <property type="protein sequence ID" value="ESZ97854.1"/>
    <property type="molecule type" value="Genomic_DNA"/>
</dbReference>
<sequence length="143" mass="15918">MAGIGAEERLWAGIGDEYQHESSEPSRWRSYFGFYGAVGLAVCVLPGMASEGNIHELIVLASIVELGDERECAEDVTAWVGGVKFETSLVPKIREGSRTRGPPEVRQERHYHQPESIQVEVCIECRAELHIGQDENRKAPIKL</sequence>
<proteinExistence type="predicted"/>